<dbReference type="Gene3D" id="3.55.50.30">
    <property type="match status" value="1"/>
</dbReference>
<dbReference type="InterPro" id="IPR008969">
    <property type="entry name" value="CarboxyPept-like_regulatory"/>
</dbReference>
<feature type="domain" description="Secretin/TonB short N-terminal" evidence="4">
    <location>
        <begin position="54"/>
        <end position="104"/>
    </location>
</feature>
<keyword evidence="1" id="KW-0813">Transport</keyword>
<dbReference type="InterPro" id="IPR012910">
    <property type="entry name" value="Plug_dom"/>
</dbReference>
<evidence type="ECO:0000313" key="5">
    <source>
        <dbReference type="EMBL" id="RZT00301.1"/>
    </source>
</evidence>
<reference evidence="5 6" key="1">
    <citation type="submission" date="2019-02" db="EMBL/GenBank/DDBJ databases">
        <title>Genomic Encyclopedia of Type Strains, Phase IV (KMG-IV): sequencing the most valuable type-strain genomes for metagenomic binning, comparative biology and taxonomic classification.</title>
        <authorList>
            <person name="Goeker M."/>
        </authorList>
    </citation>
    <scope>NUCLEOTIDE SEQUENCE [LARGE SCALE GENOMIC DNA]</scope>
    <source>
        <strain evidence="5 6">DSM 17196</strain>
    </source>
</reference>
<accession>A0A4Q7PKB8</accession>
<dbReference type="Proteomes" id="UP000292262">
    <property type="component" value="Unassembled WGS sequence"/>
</dbReference>
<gene>
    <name evidence="5" type="ORF">EV197_1537</name>
</gene>
<proteinExistence type="predicted"/>
<dbReference type="EMBL" id="SGXE01000001">
    <property type="protein sequence ID" value="RZT00301.1"/>
    <property type="molecule type" value="Genomic_DNA"/>
</dbReference>
<name>A0A4Q7PKB8_9FLAO</name>
<dbReference type="SUPFAM" id="SSF49464">
    <property type="entry name" value="Carboxypeptidase regulatory domain-like"/>
    <property type="match status" value="1"/>
</dbReference>
<keyword evidence="6" id="KW-1185">Reference proteome</keyword>
<protein>
    <submittedName>
        <fullName evidence="5">TonB-dependent receptor-like protein</fullName>
    </submittedName>
</protein>
<evidence type="ECO:0000259" key="4">
    <source>
        <dbReference type="SMART" id="SM00965"/>
    </source>
</evidence>
<sequence length="848" mass="95920">MITRKILLLRQVNRHRLFSLLLVYFIGFVGFSQESNTTKPLSEVFLLLENRFEYQFTYADSLVRDIQIEVPDKDLSFKEVLQYLQANTGLSYEIITNNFVVVKQKEYNRTICGYVKESGSEFVLSYATVQGDTNSVITNSKGYFELDIRDPNEKIVVKYLGYRQVTLLPNQFSEEECLTIYTQQITESLNEIVLRNLITRGISKTSDGGIQLDYSDFGILPGLIETDVLQTIQTLPGIQSIDETVSNINVRGGTHDQNLILWDGIKMYQSGHFFGLISVFNPNTIKEATIIKNGSSAQYTDGVSGTILMNTAQSISDSLQLSVGTNLINSNVFAEIPTGKNGTLQITGRKAISEFIETPTYSSYFDRIKQNTEIVNTPGNGSSSNLNFDFYDTNVRWNYAASPKDKLRVNFLLLSNELVFLENAVVSGNFTSRQSSILQNSIAGGLNYDRQWTDRFSTNLQVYNTDYQLKAENVNLVEDQRFLQENKVSETGITLNTIQTFKPGFKLRLGYQFIETGITNLNDIDNPQFVDEKVRVTRAHALFSEAILKSKDKNTNLMVGARYTYNDKLKRHFVEPRLSVSRKFNDFFSFEILGEFKHQYTSQVINFQNDFLGVEKRRWVLSNDQDIPVIQGKQVSTGLTYNQNDLLVSIEGYYKNVDGITARSQGFQTKYEFENGIGAYDAYGAELLISKKVMDFNGWFGYTFTNNNYTFDNLEDVVFPNNTNITHAMTAGASYDFNKLKVSLGLNWHSGLPTSRALSVPVDDRPSIQYGEGNAANLAPYFRADFSAVYKFNIGKKIAAKAGVSIWNLTNNNNVIGDYYSLNDQDLPIQNERTALGFTPNAVLRLAF</sequence>
<dbReference type="GO" id="GO:0019867">
    <property type="term" value="C:outer membrane"/>
    <property type="evidence" value="ECO:0007669"/>
    <property type="project" value="InterPro"/>
</dbReference>
<dbReference type="InterPro" id="IPR037066">
    <property type="entry name" value="Plug_dom_sf"/>
</dbReference>
<evidence type="ECO:0000256" key="2">
    <source>
        <dbReference type="ARBA" id="ARBA00023136"/>
    </source>
</evidence>
<evidence type="ECO:0000313" key="6">
    <source>
        <dbReference type="Proteomes" id="UP000292262"/>
    </source>
</evidence>
<keyword evidence="2" id="KW-0472">Membrane</keyword>
<dbReference type="SMART" id="SM00965">
    <property type="entry name" value="STN"/>
    <property type="match status" value="1"/>
</dbReference>
<dbReference type="SUPFAM" id="SSF56935">
    <property type="entry name" value="Porins"/>
    <property type="match status" value="1"/>
</dbReference>
<comment type="caution">
    <text evidence="5">The sequence shown here is derived from an EMBL/GenBank/DDBJ whole genome shotgun (WGS) entry which is preliminary data.</text>
</comment>
<evidence type="ECO:0000256" key="3">
    <source>
        <dbReference type="ARBA" id="ARBA00023237"/>
    </source>
</evidence>
<dbReference type="InterPro" id="IPR011662">
    <property type="entry name" value="Secretin/TonB_short_N"/>
</dbReference>
<dbReference type="RefSeq" id="WP_165389016.1">
    <property type="nucleotide sequence ID" value="NZ_SGXE01000001.1"/>
</dbReference>
<organism evidence="5 6">
    <name type="scientific">Aquimarina brevivitae</name>
    <dbReference type="NCBI Taxonomy" id="323412"/>
    <lineage>
        <taxon>Bacteria</taxon>
        <taxon>Pseudomonadati</taxon>
        <taxon>Bacteroidota</taxon>
        <taxon>Flavobacteriia</taxon>
        <taxon>Flavobacteriales</taxon>
        <taxon>Flavobacteriaceae</taxon>
        <taxon>Aquimarina</taxon>
    </lineage>
</organism>
<dbReference type="Gene3D" id="2.170.130.10">
    <property type="entry name" value="TonB-dependent receptor, plug domain"/>
    <property type="match status" value="1"/>
</dbReference>
<dbReference type="AlphaFoldDB" id="A0A4Q7PKB8"/>
<evidence type="ECO:0000256" key="1">
    <source>
        <dbReference type="ARBA" id="ARBA00022448"/>
    </source>
</evidence>
<dbReference type="Pfam" id="PF07715">
    <property type="entry name" value="Plug"/>
    <property type="match status" value="1"/>
</dbReference>
<keyword evidence="5" id="KW-0675">Receptor</keyword>
<keyword evidence="3" id="KW-0998">Cell outer membrane</keyword>